<organism evidence="1 2">
    <name type="scientific">Enterococcus gallinarum</name>
    <dbReference type="NCBI Taxonomy" id="1353"/>
    <lineage>
        <taxon>Bacteria</taxon>
        <taxon>Bacillati</taxon>
        <taxon>Bacillota</taxon>
        <taxon>Bacilli</taxon>
        <taxon>Lactobacillales</taxon>
        <taxon>Enterococcaceae</taxon>
        <taxon>Enterococcus</taxon>
    </lineage>
</organism>
<sequence>MDASLFDPVEYAKQCIREKVESSISENIMFATIDMKQLVLITNHSDSYLRQNFICTPEAKALSCSPTTKELWRYPEIRDCWLEFCDRNKRGK</sequence>
<gene>
    <name evidence="1" type="ORF">QRX88_18200</name>
</gene>
<dbReference type="EMBL" id="JASUBT010000028">
    <property type="protein sequence ID" value="MDL4937636.1"/>
    <property type="molecule type" value="Genomic_DNA"/>
</dbReference>
<dbReference type="AlphaFoldDB" id="A0ABD4ZYA5"/>
<evidence type="ECO:0000313" key="1">
    <source>
        <dbReference type="EMBL" id="MDL4937636.1"/>
    </source>
</evidence>
<comment type="caution">
    <text evidence="1">The sequence shown here is derived from an EMBL/GenBank/DDBJ whole genome shotgun (WGS) entry which is preliminary data.</text>
</comment>
<protein>
    <submittedName>
        <fullName evidence="1">Uncharacterized protein</fullName>
    </submittedName>
</protein>
<name>A0ABD4ZYA5_ENTGA</name>
<dbReference type="RefSeq" id="WP_221686152.1">
    <property type="nucleotide sequence ID" value="NZ_JAASJM010000012.1"/>
</dbReference>
<evidence type="ECO:0000313" key="2">
    <source>
        <dbReference type="Proteomes" id="UP001241571"/>
    </source>
</evidence>
<proteinExistence type="predicted"/>
<accession>A0ABD4ZYA5</accession>
<reference evidence="1 2" key="1">
    <citation type="submission" date="2023-06" db="EMBL/GenBank/DDBJ databases">
        <title>Acute promotion of culturable opportunistic pathogens and persistent increase of antibiotic resistance following antibiotic exposure in mouse gut microbiota.</title>
        <authorList>
            <person name="Li L."/>
            <person name="Wang B."/>
            <person name="Sun Y."/>
            <person name="Wang M."/>
            <person name="Xu H."/>
        </authorList>
    </citation>
    <scope>NUCLEOTIDE SEQUENCE [LARGE SCALE GENOMIC DNA]</scope>
    <source>
        <strain evidence="1 2">CRI2_2</strain>
    </source>
</reference>
<dbReference type="Proteomes" id="UP001241571">
    <property type="component" value="Unassembled WGS sequence"/>
</dbReference>